<comment type="caution">
    <text evidence="1">The sequence shown here is derived from an EMBL/GenBank/DDBJ whole genome shotgun (WGS) entry which is preliminary data.</text>
</comment>
<reference evidence="1" key="1">
    <citation type="submission" date="2020-11" db="EMBL/GenBank/DDBJ databases">
        <authorList>
            <person name="Lee S.D."/>
        </authorList>
    </citation>
    <scope>NUCLEOTIDE SEQUENCE</scope>
    <source>
        <strain evidence="1">SAP-2</strain>
    </source>
</reference>
<evidence type="ECO:0000313" key="2">
    <source>
        <dbReference type="Proteomes" id="UP000705283"/>
    </source>
</evidence>
<name>A0AA40X388_9GAMM</name>
<sequence length="86" mass="9735">MPTLRRLGEFPRIDIKDTQVQASVKIDDGCDHTARIIWAMNNKRRMSTGLSIERPDAPKVAPVKIEPIKKPRKRGYRVVEKAIGAV</sequence>
<dbReference type="EMBL" id="JADMKS010000005">
    <property type="protein sequence ID" value="MBF6637871.1"/>
    <property type="molecule type" value="Genomic_DNA"/>
</dbReference>
<reference evidence="1" key="2">
    <citation type="submission" date="2022-09" db="EMBL/GenBank/DDBJ databases">
        <title>Rouxiella aceris sp. nov., isolated from tree sap and emended description of the genus Rhouxiella.</title>
        <authorList>
            <person name="Kim I.S."/>
        </authorList>
    </citation>
    <scope>NUCLEOTIDE SEQUENCE</scope>
    <source>
        <strain evidence="1">SAP-2</strain>
    </source>
</reference>
<proteinExistence type="predicted"/>
<evidence type="ECO:0000313" key="1">
    <source>
        <dbReference type="EMBL" id="MBF6637871.1"/>
    </source>
</evidence>
<gene>
    <name evidence="1" type="ORF">ITX54_14505</name>
</gene>
<dbReference type="Proteomes" id="UP000705283">
    <property type="component" value="Unassembled WGS sequence"/>
</dbReference>
<dbReference type="RefSeq" id="WP_152198437.1">
    <property type="nucleotide sequence ID" value="NZ_JADMKS010000005.1"/>
</dbReference>
<organism evidence="1 2">
    <name type="scientific">Rouxiella silvae</name>
    <dbReference type="NCBI Taxonomy" id="1646373"/>
    <lineage>
        <taxon>Bacteria</taxon>
        <taxon>Pseudomonadati</taxon>
        <taxon>Pseudomonadota</taxon>
        <taxon>Gammaproteobacteria</taxon>
        <taxon>Enterobacterales</taxon>
        <taxon>Yersiniaceae</taxon>
        <taxon>Rouxiella</taxon>
    </lineage>
</organism>
<protein>
    <submittedName>
        <fullName evidence="1">Uncharacterized protein</fullName>
    </submittedName>
</protein>
<accession>A0AA40X388</accession>
<dbReference type="AlphaFoldDB" id="A0AA40X388"/>